<evidence type="ECO:0000256" key="5">
    <source>
        <dbReference type="ARBA" id="ARBA00001946"/>
    </source>
</evidence>
<protein>
    <recommendedName>
        <fullName evidence="7">threonine ammonia-lyase</fullName>
        <ecNumber evidence="7">4.3.1.19</ecNumber>
    </recommendedName>
    <alternativeName>
        <fullName evidence="12">Threonine deaminase</fullName>
    </alternativeName>
</protein>
<comment type="cofactor">
    <cofactor evidence="3">
        <name>pyridoxal 5'-phosphate</name>
        <dbReference type="ChEBI" id="CHEBI:597326"/>
    </cofactor>
</comment>
<dbReference type="Proteomes" id="UP000306740">
    <property type="component" value="Unassembled WGS sequence"/>
</dbReference>
<dbReference type="InterPro" id="IPR000634">
    <property type="entry name" value="Ser/Thr_deHydtase_PyrdxlP-BS"/>
</dbReference>
<proteinExistence type="inferred from homology"/>
<dbReference type="EMBL" id="VDFR01000107">
    <property type="protein sequence ID" value="TNC40996.1"/>
    <property type="molecule type" value="Genomic_DNA"/>
</dbReference>
<evidence type="ECO:0000256" key="3">
    <source>
        <dbReference type="ARBA" id="ARBA00001933"/>
    </source>
</evidence>
<dbReference type="SUPFAM" id="SSF53686">
    <property type="entry name" value="Tryptophan synthase beta subunit-like PLP-dependent enzymes"/>
    <property type="match status" value="1"/>
</dbReference>
<evidence type="ECO:0000313" key="15">
    <source>
        <dbReference type="EMBL" id="TNC49260.1"/>
    </source>
</evidence>
<keyword evidence="8" id="KW-0460">Magnesium</keyword>
<evidence type="ECO:0000256" key="10">
    <source>
        <dbReference type="ARBA" id="ARBA00023239"/>
    </source>
</evidence>
<dbReference type="InterPro" id="IPR001926">
    <property type="entry name" value="TrpB-like_PALP"/>
</dbReference>
<keyword evidence="9" id="KW-0663">Pyridoxal phosphate</keyword>
<dbReference type="GO" id="GO:0030170">
    <property type="term" value="F:pyridoxal phosphate binding"/>
    <property type="evidence" value="ECO:0007669"/>
    <property type="project" value="InterPro"/>
</dbReference>
<dbReference type="PROSITE" id="PS00165">
    <property type="entry name" value="DEHYDRATASE_SER_THR"/>
    <property type="match status" value="1"/>
</dbReference>
<dbReference type="PANTHER" id="PTHR43050:SF1">
    <property type="entry name" value="SERINE RACEMASE"/>
    <property type="match status" value="1"/>
</dbReference>
<evidence type="ECO:0000256" key="9">
    <source>
        <dbReference type="ARBA" id="ARBA00022898"/>
    </source>
</evidence>
<comment type="catalytic activity">
    <reaction evidence="1">
        <text>L-threonine = 2-oxobutanoate + NH4(+)</text>
        <dbReference type="Rhea" id="RHEA:22108"/>
        <dbReference type="ChEBI" id="CHEBI:16763"/>
        <dbReference type="ChEBI" id="CHEBI:28938"/>
        <dbReference type="ChEBI" id="CHEBI:57926"/>
        <dbReference type="EC" id="4.3.1.19"/>
    </reaction>
</comment>
<evidence type="ECO:0000313" key="16">
    <source>
        <dbReference type="Proteomes" id="UP000306740"/>
    </source>
</evidence>
<evidence type="ECO:0000256" key="2">
    <source>
        <dbReference type="ARBA" id="ARBA00001913"/>
    </source>
</evidence>
<evidence type="ECO:0000256" key="12">
    <source>
        <dbReference type="ARBA" id="ARBA00031427"/>
    </source>
</evidence>
<dbReference type="PANTHER" id="PTHR43050">
    <property type="entry name" value="SERINE / THREONINE RACEMASE FAMILY MEMBER"/>
    <property type="match status" value="1"/>
</dbReference>
<comment type="caution">
    <text evidence="14">The sequence shown here is derived from an EMBL/GenBank/DDBJ whole genome shotgun (WGS) entry which is preliminary data.</text>
</comment>
<dbReference type="GO" id="GO:0000287">
    <property type="term" value="F:magnesium ion binding"/>
    <property type="evidence" value="ECO:0007669"/>
    <property type="project" value="TreeGrafter"/>
</dbReference>
<name>A0A5C4MJ43_9ACTN</name>
<comment type="cofactor">
    <cofactor evidence="5">
        <name>Mg(2+)</name>
        <dbReference type="ChEBI" id="CHEBI:18420"/>
    </cofactor>
</comment>
<comment type="cofactor">
    <cofactor evidence="2">
        <name>Ca(2+)</name>
        <dbReference type="ChEBI" id="CHEBI:29108"/>
    </cofactor>
</comment>
<evidence type="ECO:0000259" key="13">
    <source>
        <dbReference type="Pfam" id="PF00291"/>
    </source>
</evidence>
<comment type="function">
    <text evidence="11">Catalyzes the anaerobic formation of alpha-ketobutyrate and ammonia from threonine in a two-step reaction. The first step involved a dehydration of threonine and a production of enamine intermediates (aminocrotonate), which tautomerizes to its imine form (iminobutyrate). Both intermediates are unstable and short-lived. The second step is the nonenzymatic hydrolysis of the enamine/imine intermediates to form 2-ketobutyrate and free ammonia. In the low water environment of the cell, the second step is accelerated by RidA.</text>
</comment>
<dbReference type="GO" id="GO:0003941">
    <property type="term" value="F:L-serine ammonia-lyase activity"/>
    <property type="evidence" value="ECO:0007669"/>
    <property type="project" value="TreeGrafter"/>
</dbReference>
<dbReference type="Pfam" id="PF00291">
    <property type="entry name" value="PALP"/>
    <property type="match status" value="1"/>
</dbReference>
<dbReference type="InterPro" id="IPR036052">
    <property type="entry name" value="TrpB-like_PALP_sf"/>
</dbReference>
<dbReference type="EMBL" id="VDFR01000027">
    <property type="protein sequence ID" value="TNC49260.1"/>
    <property type="molecule type" value="Genomic_DNA"/>
</dbReference>
<dbReference type="OrthoDB" id="9811476at2"/>
<dbReference type="GO" id="GO:0030378">
    <property type="term" value="F:serine racemase activity"/>
    <property type="evidence" value="ECO:0007669"/>
    <property type="project" value="TreeGrafter"/>
</dbReference>
<reference evidence="14 16" key="1">
    <citation type="submission" date="2019-05" db="EMBL/GenBank/DDBJ databases">
        <title>Mumia sp. nov., isolated from the intestinal contents of plateau pika (Ochotona curzoniae) in the Qinghai-Tibet plateau of China.</title>
        <authorList>
            <person name="Tian Z."/>
        </authorList>
    </citation>
    <scope>NUCLEOTIDE SEQUENCE [LARGE SCALE GENOMIC DNA]</scope>
    <source>
        <strain evidence="16">527</strain>
        <strain evidence="14">Z527</strain>
    </source>
</reference>
<evidence type="ECO:0000256" key="1">
    <source>
        <dbReference type="ARBA" id="ARBA00001274"/>
    </source>
</evidence>
<evidence type="ECO:0000256" key="7">
    <source>
        <dbReference type="ARBA" id="ARBA00012096"/>
    </source>
</evidence>
<dbReference type="Gene3D" id="3.40.50.1100">
    <property type="match status" value="2"/>
</dbReference>
<sequence>MSTSPRLVTLPDIERAAESIAATCLRTPVVPLVREDGQIPLWLKAESLQPTGAFKLRGATYAIARLDAAERRRGVVSHSSGNHAQAVAYAARVAGVRATIVIPDTAPSLKVEATRRWGAEIVVVPPADRLACAEKIAAETGAVLIPPYDDREVIAGQGTVGLEIAEQVPDLGTVLVPVSGGGLVSGTAAAVKALRPDVRVVAVEPELAGDLAEGWAAGERRVWSVADTSRTVADGLRTDSVGVLNWAHIQAFVDDVVTVTEEEILAATGEIVRGARFVVEPSGAVAAAAVLAGTVAPTGGTTVAIASGGNVAPETLARVLV</sequence>
<dbReference type="EC" id="4.3.1.19" evidence="7"/>
<feature type="domain" description="Tryptophan synthase beta chain-like PALP" evidence="13">
    <location>
        <begin position="25"/>
        <end position="308"/>
    </location>
</feature>
<dbReference type="AlphaFoldDB" id="A0A5C4MJ43"/>
<gene>
    <name evidence="15" type="ORF">FHE65_05945</name>
    <name evidence="14" type="ORF">FHE65_22710</name>
</gene>
<dbReference type="RefSeq" id="WP_139105504.1">
    <property type="nucleotide sequence ID" value="NZ_VDFR01000027.1"/>
</dbReference>
<evidence type="ECO:0000256" key="8">
    <source>
        <dbReference type="ARBA" id="ARBA00022842"/>
    </source>
</evidence>
<evidence type="ECO:0000313" key="14">
    <source>
        <dbReference type="EMBL" id="TNC40996.1"/>
    </source>
</evidence>
<comment type="similarity">
    <text evidence="6">Belongs to the serine/threonine dehydratase family.</text>
</comment>
<comment type="cofactor">
    <cofactor evidence="4">
        <name>Mn(2+)</name>
        <dbReference type="ChEBI" id="CHEBI:29035"/>
    </cofactor>
</comment>
<dbReference type="GO" id="GO:0004794">
    <property type="term" value="F:threonine deaminase activity"/>
    <property type="evidence" value="ECO:0007669"/>
    <property type="project" value="UniProtKB-EC"/>
</dbReference>
<dbReference type="GO" id="GO:0005524">
    <property type="term" value="F:ATP binding"/>
    <property type="evidence" value="ECO:0007669"/>
    <property type="project" value="TreeGrafter"/>
</dbReference>
<evidence type="ECO:0000256" key="4">
    <source>
        <dbReference type="ARBA" id="ARBA00001936"/>
    </source>
</evidence>
<keyword evidence="10" id="KW-0456">Lyase</keyword>
<dbReference type="GO" id="GO:0070179">
    <property type="term" value="P:D-serine biosynthetic process"/>
    <property type="evidence" value="ECO:0007669"/>
    <property type="project" value="TreeGrafter"/>
</dbReference>
<dbReference type="FunFam" id="3.40.50.1100:FF:000005">
    <property type="entry name" value="Threonine dehydratase catabolic"/>
    <property type="match status" value="1"/>
</dbReference>
<dbReference type="GO" id="GO:0018114">
    <property type="term" value="F:threonine racemase activity"/>
    <property type="evidence" value="ECO:0007669"/>
    <property type="project" value="TreeGrafter"/>
</dbReference>
<evidence type="ECO:0000256" key="11">
    <source>
        <dbReference type="ARBA" id="ARBA00025527"/>
    </source>
</evidence>
<accession>A0A5C4MJ43</accession>
<evidence type="ECO:0000256" key="6">
    <source>
        <dbReference type="ARBA" id="ARBA00010869"/>
    </source>
</evidence>
<organism evidence="14 16">
    <name type="scientific">Mumia zhuanghuii</name>
    <dbReference type="NCBI Taxonomy" id="2585211"/>
    <lineage>
        <taxon>Bacteria</taxon>
        <taxon>Bacillati</taxon>
        <taxon>Actinomycetota</taxon>
        <taxon>Actinomycetes</taxon>
        <taxon>Propionibacteriales</taxon>
        <taxon>Nocardioidaceae</taxon>
        <taxon>Mumia</taxon>
    </lineage>
</organism>
<dbReference type="CDD" id="cd01562">
    <property type="entry name" value="Thr-dehyd"/>
    <property type="match status" value="1"/>
</dbReference>